<organism evidence="2">
    <name type="scientific">Salmonella enterica I</name>
    <dbReference type="NCBI Taxonomy" id="59201"/>
    <lineage>
        <taxon>Bacteria</taxon>
        <taxon>Pseudomonadati</taxon>
        <taxon>Pseudomonadota</taxon>
        <taxon>Gammaproteobacteria</taxon>
        <taxon>Enterobacterales</taxon>
        <taxon>Enterobacteriaceae</taxon>
        <taxon>Salmonella</taxon>
    </lineage>
</organism>
<proteinExistence type="predicted"/>
<reference evidence="2" key="1">
    <citation type="submission" date="2019-09" db="EMBL/GenBank/DDBJ databases">
        <authorList>
            <person name="Ashton P.M."/>
            <person name="Dallman T."/>
            <person name="Nair S."/>
            <person name="De Pinna E."/>
            <person name="Peters T."/>
            <person name="Grant K."/>
        </authorList>
    </citation>
    <scope>NUCLEOTIDE SEQUENCE</scope>
    <source>
        <strain evidence="2">802752</strain>
    </source>
</reference>
<comment type="caution">
    <text evidence="2">The sequence shown here is derived from an EMBL/GenBank/DDBJ whole genome shotgun (WGS) entry which is preliminary data.</text>
</comment>
<dbReference type="EMBL" id="AAKUZB010000025">
    <property type="protein sequence ID" value="ECW0150054.1"/>
    <property type="molecule type" value="Genomic_DNA"/>
</dbReference>
<sequence length="65" mass="7215">MDTEKVVGDFVYKSHPVGVGVVIPQLLNHNETLFILDPHAETESSESVSSIDSFNTKNEQPRCLD</sequence>
<evidence type="ECO:0000256" key="1">
    <source>
        <dbReference type="SAM" id="MobiDB-lite"/>
    </source>
</evidence>
<gene>
    <name evidence="2" type="ORF">F3E81_22320</name>
</gene>
<accession>A0A612I3U2</accession>
<protein>
    <submittedName>
        <fullName evidence="2">Uncharacterized protein</fullName>
    </submittedName>
</protein>
<dbReference type="AlphaFoldDB" id="A0A612I3U2"/>
<evidence type="ECO:0000313" key="2">
    <source>
        <dbReference type="EMBL" id="ECW0150054.1"/>
    </source>
</evidence>
<feature type="region of interest" description="Disordered" evidence="1">
    <location>
        <begin position="42"/>
        <end position="65"/>
    </location>
</feature>
<name>A0A612I3U2_SALET</name>